<feature type="transmembrane region" description="Helical" evidence="1">
    <location>
        <begin position="68"/>
        <end position="90"/>
    </location>
</feature>
<feature type="transmembrane region" description="Helical" evidence="1">
    <location>
        <begin position="12"/>
        <end position="33"/>
    </location>
</feature>
<proteinExistence type="predicted"/>
<dbReference type="Proteomes" id="UP000744980">
    <property type="component" value="Unassembled WGS sequence"/>
</dbReference>
<sequence>MKDPETDYGVVCQVFFGIVLILAGFGIIGYQTLDFLHDGAWQPISIIDVAKLFFDEPWLRRPTSWYGLHWLLDWIPAAAACFFFGTTTILSS</sequence>
<evidence type="ECO:0000313" key="2">
    <source>
        <dbReference type="EMBL" id="MBM3091616.1"/>
    </source>
</evidence>
<dbReference type="AlphaFoldDB" id="A0AAW4FKW9"/>
<dbReference type="RefSeq" id="WP_203528017.1">
    <property type="nucleotide sequence ID" value="NZ_CP083370.1"/>
</dbReference>
<name>A0AAW4FKW9_9HYPH</name>
<evidence type="ECO:0000256" key="1">
    <source>
        <dbReference type="SAM" id="Phobius"/>
    </source>
</evidence>
<accession>A0AAW4FKW9</accession>
<evidence type="ECO:0000313" key="3">
    <source>
        <dbReference type="Proteomes" id="UP000744980"/>
    </source>
</evidence>
<keyword evidence="1" id="KW-0472">Membrane</keyword>
<organism evidence="2 3">
    <name type="scientific">Ensifer canadensis</name>
    <dbReference type="NCBI Taxonomy" id="555315"/>
    <lineage>
        <taxon>Bacteria</taxon>
        <taxon>Pseudomonadati</taxon>
        <taxon>Pseudomonadota</taxon>
        <taxon>Alphaproteobacteria</taxon>
        <taxon>Hyphomicrobiales</taxon>
        <taxon>Rhizobiaceae</taxon>
        <taxon>Sinorhizobium/Ensifer group</taxon>
        <taxon>Ensifer</taxon>
    </lineage>
</organism>
<keyword evidence="3" id="KW-1185">Reference proteome</keyword>
<keyword evidence="1" id="KW-0812">Transmembrane</keyword>
<protein>
    <submittedName>
        <fullName evidence="2">Uncharacterized protein</fullName>
    </submittedName>
</protein>
<dbReference type="EMBL" id="WXFA01000006">
    <property type="protein sequence ID" value="MBM3091616.1"/>
    <property type="molecule type" value="Genomic_DNA"/>
</dbReference>
<keyword evidence="1" id="KW-1133">Transmembrane helix</keyword>
<gene>
    <name evidence="2" type="ORF">GFB56_12405</name>
</gene>
<reference evidence="2 3" key="1">
    <citation type="submission" date="2020-01" db="EMBL/GenBank/DDBJ databases">
        <title>Draft genome assembly of Ensifer adhaerens T173.</title>
        <authorList>
            <person name="Craig J.E."/>
            <person name="Stinchcombe J.R."/>
        </authorList>
    </citation>
    <scope>NUCLEOTIDE SEQUENCE [LARGE SCALE GENOMIC DNA]</scope>
    <source>
        <strain evidence="2 3">T173</strain>
    </source>
</reference>
<comment type="caution">
    <text evidence="2">The sequence shown here is derived from an EMBL/GenBank/DDBJ whole genome shotgun (WGS) entry which is preliminary data.</text>
</comment>